<sequence>MAKLPKFNTRQIKTVNKAAEISEELVCDYYKLSTSQWLRRRYDIKTIANLSTEEIVDGPFAQIIKYKAQPKYSSLSSSIYDFYKICLQDNSILSVVGKSPAIKLYPFLLYIITHELVHIVRFSEFLQNFSASHEEKMAEEARVHYNTHEILKAIKLNGLSNVFKFYDKWRIPLDELQDESQD</sequence>
<evidence type="ECO:0000313" key="1">
    <source>
        <dbReference type="EMBL" id="CBX27746.1"/>
    </source>
</evidence>
<gene>
    <name evidence="1" type="ORF">N47_C18040</name>
</gene>
<dbReference type="AlphaFoldDB" id="E1YB69"/>
<protein>
    <submittedName>
        <fullName evidence="1">Uncharacterized protein</fullName>
    </submittedName>
</protein>
<dbReference type="EMBL" id="FR695867">
    <property type="protein sequence ID" value="CBX27746.1"/>
    <property type="molecule type" value="Genomic_DNA"/>
</dbReference>
<proteinExistence type="predicted"/>
<organism evidence="1">
    <name type="scientific">uncultured Desulfobacterium sp</name>
    <dbReference type="NCBI Taxonomy" id="201089"/>
    <lineage>
        <taxon>Bacteria</taxon>
        <taxon>Pseudomonadati</taxon>
        <taxon>Thermodesulfobacteriota</taxon>
        <taxon>Desulfobacteria</taxon>
        <taxon>Desulfobacterales</taxon>
        <taxon>Desulfobacteriaceae</taxon>
        <taxon>Desulfobacterium</taxon>
        <taxon>environmental samples</taxon>
    </lineage>
</organism>
<accession>E1YB69</accession>
<reference evidence="1" key="1">
    <citation type="journal article" date="2011" name="Environ. Microbiol.">
        <title>Genomic insights into the metabolic potential of the polycyclic aromatic hydrocarbon degrading sulfate-reducing Deltaproteobacterium N47.</title>
        <authorList>
            <person name="Bergmann F."/>
            <person name="Selesi D."/>
            <person name="Weinmaier T."/>
            <person name="Tischler P."/>
            <person name="Rattei T."/>
            <person name="Meckenstock R.U."/>
        </authorList>
    </citation>
    <scope>NUCLEOTIDE SEQUENCE</scope>
</reference>
<name>E1YB69_9BACT</name>